<gene>
    <name evidence="4" type="ORF">Gferi_11375</name>
</gene>
<dbReference type="PANTHER" id="PTHR30576">
    <property type="entry name" value="COLANIC BIOSYNTHESIS UDP-GLUCOSE LIPID CARRIER TRANSFERASE"/>
    <property type="match status" value="1"/>
</dbReference>
<evidence type="ECO:0000256" key="1">
    <source>
        <dbReference type="ARBA" id="ARBA00006464"/>
    </source>
</evidence>
<organism evidence="4 5">
    <name type="scientific">Geosporobacter ferrireducens</name>
    <dbReference type="NCBI Taxonomy" id="1424294"/>
    <lineage>
        <taxon>Bacteria</taxon>
        <taxon>Bacillati</taxon>
        <taxon>Bacillota</taxon>
        <taxon>Clostridia</taxon>
        <taxon>Peptostreptococcales</taxon>
        <taxon>Thermotaleaceae</taxon>
        <taxon>Geosporobacter</taxon>
    </lineage>
</organism>
<evidence type="ECO:0000256" key="2">
    <source>
        <dbReference type="SAM" id="Phobius"/>
    </source>
</evidence>
<feature type="domain" description="Bacterial sugar transferase" evidence="3">
    <location>
        <begin position="9"/>
        <end position="185"/>
    </location>
</feature>
<evidence type="ECO:0000259" key="3">
    <source>
        <dbReference type="Pfam" id="PF02397"/>
    </source>
</evidence>
<dbReference type="AlphaFoldDB" id="A0A1D8GGW9"/>
<dbReference type="Proteomes" id="UP000095743">
    <property type="component" value="Chromosome"/>
</dbReference>
<dbReference type="KEGG" id="gfe:Gferi_11375"/>
<proteinExistence type="inferred from homology"/>
<keyword evidence="2" id="KW-0472">Membrane</keyword>
<comment type="similarity">
    <text evidence="1">Belongs to the bacterial sugar transferase family.</text>
</comment>
<keyword evidence="4" id="KW-0808">Transferase</keyword>
<sequence>MRDLNLFIKRLIDFFGSGIGLILISPLLIISAILIKLTMPGPLFFKQKRVGKNGIKFNILKFRTMKVDREAEKNLDFTKDKERITPVGKFLRRTKIDELPQLINVFKGDMSLVGPRPTIQQQVDNYTKFQLQRLNMRPGMTGLAQVNGNITLPWEQRIEYDVEYILNFSIILDFKILLKTVAIVIMGEGKFKKEKSTS</sequence>
<dbReference type="OrthoDB" id="9808602at2"/>
<reference evidence="4 5" key="1">
    <citation type="submission" date="2016-09" db="EMBL/GenBank/DDBJ databases">
        <title>Genomic analysis reveals versatility of anaerobic energy metabolism of Geosporobacter ferrireducens IRF9 of phylum Firmicutes.</title>
        <authorList>
            <person name="Kim S.-J."/>
        </authorList>
    </citation>
    <scope>NUCLEOTIDE SEQUENCE [LARGE SCALE GENOMIC DNA]</scope>
    <source>
        <strain evidence="4 5">IRF9</strain>
    </source>
</reference>
<keyword evidence="5" id="KW-1185">Reference proteome</keyword>
<evidence type="ECO:0000313" key="5">
    <source>
        <dbReference type="Proteomes" id="UP000095743"/>
    </source>
</evidence>
<protein>
    <submittedName>
        <fullName evidence="4">Sugar transferase</fullName>
    </submittedName>
</protein>
<keyword evidence="2" id="KW-0812">Transmembrane</keyword>
<evidence type="ECO:0000313" key="4">
    <source>
        <dbReference type="EMBL" id="AOT70139.1"/>
    </source>
</evidence>
<dbReference type="RefSeq" id="WP_069976550.1">
    <property type="nucleotide sequence ID" value="NZ_CP017269.1"/>
</dbReference>
<dbReference type="PANTHER" id="PTHR30576:SF0">
    <property type="entry name" value="UNDECAPRENYL-PHOSPHATE N-ACETYLGALACTOSAMINYL 1-PHOSPHATE TRANSFERASE-RELATED"/>
    <property type="match status" value="1"/>
</dbReference>
<dbReference type="EMBL" id="CP017269">
    <property type="protein sequence ID" value="AOT70139.1"/>
    <property type="molecule type" value="Genomic_DNA"/>
</dbReference>
<keyword evidence="2" id="KW-1133">Transmembrane helix</keyword>
<dbReference type="InterPro" id="IPR003362">
    <property type="entry name" value="Bact_transf"/>
</dbReference>
<name>A0A1D8GGW9_9FIRM</name>
<accession>A0A1D8GGW9</accession>
<dbReference type="GO" id="GO:0016780">
    <property type="term" value="F:phosphotransferase activity, for other substituted phosphate groups"/>
    <property type="evidence" value="ECO:0007669"/>
    <property type="project" value="TreeGrafter"/>
</dbReference>
<feature type="transmembrane region" description="Helical" evidence="2">
    <location>
        <begin position="12"/>
        <end position="35"/>
    </location>
</feature>
<dbReference type="STRING" id="1424294.Gferi_11375"/>
<dbReference type="Pfam" id="PF02397">
    <property type="entry name" value="Bac_transf"/>
    <property type="match status" value="1"/>
</dbReference>